<keyword evidence="5" id="KW-1185">Reference proteome</keyword>
<accession>A0ABW9KIU8</accession>
<evidence type="ECO:0000256" key="3">
    <source>
        <dbReference type="ARBA" id="ARBA00035643"/>
    </source>
</evidence>
<reference evidence="4 5" key="1">
    <citation type="submission" date="2024-12" db="EMBL/GenBank/DDBJ databases">
        <authorList>
            <person name="Lee Y."/>
        </authorList>
    </citation>
    <scope>NUCLEOTIDE SEQUENCE [LARGE SCALE GENOMIC DNA]</scope>
    <source>
        <strain evidence="4 5">03SUJ4</strain>
    </source>
</reference>
<dbReference type="PANTHER" id="PTHR36852:SF1">
    <property type="entry name" value="PROTEIN GVPL 2"/>
    <property type="match status" value="1"/>
</dbReference>
<proteinExistence type="inferred from homology"/>
<dbReference type="EMBL" id="JBJYXY010000001">
    <property type="protein sequence ID" value="MFN2975659.1"/>
    <property type="molecule type" value="Genomic_DNA"/>
</dbReference>
<evidence type="ECO:0000256" key="1">
    <source>
        <dbReference type="ARBA" id="ARBA00022987"/>
    </source>
</evidence>
<gene>
    <name evidence="4" type="ORF">ACK2TP_07775</name>
</gene>
<dbReference type="PANTHER" id="PTHR36852">
    <property type="entry name" value="PROTEIN GVPL 2"/>
    <property type="match status" value="1"/>
</dbReference>
<name>A0ABW9KIU8_9BACT</name>
<organism evidence="4 5">
    <name type="scientific">Terriglobus aquaticus</name>
    <dbReference type="NCBI Taxonomy" id="940139"/>
    <lineage>
        <taxon>Bacteria</taxon>
        <taxon>Pseudomonadati</taxon>
        <taxon>Acidobacteriota</taxon>
        <taxon>Terriglobia</taxon>
        <taxon>Terriglobales</taxon>
        <taxon>Acidobacteriaceae</taxon>
        <taxon>Terriglobus</taxon>
    </lineage>
</organism>
<sequence length="249" mass="28585">MSWYAYCIAERSAFPELLRHRRPMPLERVSGLFGNQIFLFPASDLAIVVSEHNLEDDTRVATPDNPDKPQRDHARVIAATFKHSPVLPFRFGTSFQDDDALRRAVRSNHRHFTDTLERLRGKAEMHLKVLVDDNCAASKPGLRQPTSTGKEYLSNLRETASAQRERQSRARALQVQMHRMFLPIEEEVTCKRAGEGKMLLDIAHLIDSKCVERYQNKYSTATNELKGCQMQLSGPWPPYHFVHRNHAHA</sequence>
<dbReference type="Pfam" id="PF06386">
    <property type="entry name" value="GvpL_GvpF"/>
    <property type="match status" value="1"/>
</dbReference>
<dbReference type="Proteomes" id="UP001634747">
    <property type="component" value="Unassembled WGS sequence"/>
</dbReference>
<comment type="similarity">
    <text evidence="3">Belongs to the gas vesicle GvpF/GvpL family.</text>
</comment>
<dbReference type="RefSeq" id="WP_263412822.1">
    <property type="nucleotide sequence ID" value="NZ_BAABBH010000001.1"/>
</dbReference>
<evidence type="ECO:0000313" key="5">
    <source>
        <dbReference type="Proteomes" id="UP001634747"/>
    </source>
</evidence>
<evidence type="ECO:0000313" key="4">
    <source>
        <dbReference type="EMBL" id="MFN2975659.1"/>
    </source>
</evidence>
<keyword evidence="1" id="KW-0304">Gas vesicle</keyword>
<comment type="caution">
    <text evidence="4">The sequence shown here is derived from an EMBL/GenBank/DDBJ whole genome shotgun (WGS) entry which is preliminary data.</text>
</comment>
<evidence type="ECO:0000256" key="2">
    <source>
        <dbReference type="ARBA" id="ARBA00035108"/>
    </source>
</evidence>
<protein>
    <submittedName>
        <fullName evidence="4">GvpL/GvpF family gas vesicle protein</fullName>
    </submittedName>
</protein>
<comment type="subcellular location">
    <subcellularLocation>
        <location evidence="2">Gas vesicle</location>
    </subcellularLocation>
</comment>
<dbReference type="InterPro" id="IPR009430">
    <property type="entry name" value="GvpL/GvpF"/>
</dbReference>